<evidence type="ECO:0000313" key="1">
    <source>
        <dbReference type="EMBL" id="SVB49523.1"/>
    </source>
</evidence>
<proteinExistence type="predicted"/>
<dbReference type="AlphaFoldDB" id="A0A382EHV6"/>
<feature type="non-terminal residue" evidence="1">
    <location>
        <position position="106"/>
    </location>
</feature>
<reference evidence="1" key="1">
    <citation type="submission" date="2018-05" db="EMBL/GenBank/DDBJ databases">
        <authorList>
            <person name="Lanie J.A."/>
            <person name="Ng W.-L."/>
            <person name="Kazmierczak K.M."/>
            <person name="Andrzejewski T.M."/>
            <person name="Davidsen T.M."/>
            <person name="Wayne K.J."/>
            <person name="Tettelin H."/>
            <person name="Glass J.I."/>
            <person name="Rusch D."/>
            <person name="Podicherti R."/>
            <person name="Tsui H.-C.T."/>
            <person name="Winkler M.E."/>
        </authorList>
    </citation>
    <scope>NUCLEOTIDE SEQUENCE</scope>
</reference>
<evidence type="ECO:0008006" key="2">
    <source>
        <dbReference type="Google" id="ProtNLM"/>
    </source>
</evidence>
<dbReference type="Gene3D" id="3.40.190.10">
    <property type="entry name" value="Periplasmic binding protein-like II"/>
    <property type="match status" value="1"/>
</dbReference>
<gene>
    <name evidence="1" type="ORF">METZ01_LOCUS202377</name>
</gene>
<organism evidence="1">
    <name type="scientific">marine metagenome</name>
    <dbReference type="NCBI Taxonomy" id="408172"/>
    <lineage>
        <taxon>unclassified sequences</taxon>
        <taxon>metagenomes</taxon>
        <taxon>ecological metagenomes</taxon>
    </lineage>
</organism>
<name>A0A382EHV6_9ZZZZ</name>
<sequence>MKYFMSCIKGALLAVVCTTLISLPATAGEYKGPNLSGQTVSISGPWLTADEESFEAVTAYFEKATGAKVEYAGSDSFEQQIVIDIKAGSPPNLAAFPQPGLAANMA</sequence>
<dbReference type="EMBL" id="UINC01044282">
    <property type="protein sequence ID" value="SVB49523.1"/>
    <property type="molecule type" value="Genomic_DNA"/>
</dbReference>
<accession>A0A382EHV6</accession>
<dbReference type="SUPFAM" id="SSF53850">
    <property type="entry name" value="Periplasmic binding protein-like II"/>
    <property type="match status" value="1"/>
</dbReference>
<protein>
    <recommendedName>
        <fullName evidence="2">Extracellular solute-binding protein</fullName>
    </recommendedName>
</protein>